<evidence type="ECO:0000256" key="2">
    <source>
        <dbReference type="ARBA" id="ARBA00008017"/>
    </source>
</evidence>
<comment type="subcellular location">
    <subcellularLocation>
        <location evidence="1">Cell membrane</location>
        <topology evidence="1">Multi-pass membrane protein</topology>
    </subcellularLocation>
</comment>
<dbReference type="Gene3D" id="3.30.70.100">
    <property type="match status" value="1"/>
</dbReference>
<evidence type="ECO:0000256" key="1">
    <source>
        <dbReference type="ARBA" id="ARBA00004651"/>
    </source>
</evidence>
<dbReference type="InterPro" id="IPR052702">
    <property type="entry name" value="MscS-like_channel"/>
</dbReference>
<keyword evidence="6 7" id="KW-0472">Membrane</keyword>
<dbReference type="InterPro" id="IPR010920">
    <property type="entry name" value="LSM_dom_sf"/>
</dbReference>
<feature type="transmembrane region" description="Helical" evidence="7">
    <location>
        <begin position="276"/>
        <end position="296"/>
    </location>
</feature>
<name>A0A1N6EBK7_9BACT</name>
<dbReference type="PANTHER" id="PTHR30347:SF1">
    <property type="entry name" value="MECHANOSENSITIVE CHANNEL MSCK"/>
    <property type="match status" value="1"/>
</dbReference>
<dbReference type="GO" id="GO:0005886">
    <property type="term" value="C:plasma membrane"/>
    <property type="evidence" value="ECO:0007669"/>
    <property type="project" value="UniProtKB-SubCell"/>
</dbReference>
<dbReference type="RefSeq" id="WP_074238602.1">
    <property type="nucleotide sequence ID" value="NZ_FSRA01000001.1"/>
</dbReference>
<sequence length="766" mass="87697">MLRIILLLLLYTSPAIAQQKADSSIINTPSSWIQRDISFMNKLELSSEYEVDTIALQKEISRLAITLTLMERDFYTQVHALNLRTIYDIKMEVGAITRKVRKWQQRMRRWNDEMAGKTLQIEKITSEIKYFTEHGDSLLKETYAREIAYLQWRHNRAIGNASRILKLYTTVEDSLNIFSGRAYDLYDDADEILTRREMYLLHRDLPPIWKATQEDYAASFTTTVKTTFLQTLENLRFYAESSLSRIVLFRILIFLLCLVPLRMFKKKKEKDDRLMFLSKYPSLSSTIMGMVLAPFIFIDAPYAFLELIFISLTALVGYLTWKEHPYLNKKAFFILIVSFLLLMLLNFFVTATLVGRIIFSLSVLLLLPLWVFYKEIPGYPIKRKKAMQAFIVIIGLHIALGAGLTITGNYTLGKSLILVAFDTVILSMMFYIAVHSLLDYILILVDLFNDRSEHIRINGQLVYDHLRPLFIFISVVLILIGYLINTNLYEIVMTEFRDFFTEPRFIGDGQFTFGSIAIFLGSVFLAFYIAGILRNMVGAREDSKEHRKSNIGSYLLLGRFLLICGGFFVGVVASGVSLSNFTIVLGAVGVGIGFGLQNIASNLLSGIIIVFEKPFVVGDRLEISNELGRVKEIGLRATRLAIIDGSEVLIPNGKLLANDLKNWTLTNNLRRLELQIPTDQDVNHAQVIGLIQQAFSEIPEIIKTSPNYAVVSGVVEDMLVFTLHFWVEDSENRIIVKGKVLGRIHELFKEHHISYPRRDVWINPEQ</sequence>
<dbReference type="InterPro" id="IPR011014">
    <property type="entry name" value="MscS_channel_TM-2"/>
</dbReference>
<dbReference type="InterPro" id="IPR006685">
    <property type="entry name" value="MscS_channel_2nd"/>
</dbReference>
<evidence type="ECO:0000313" key="11">
    <source>
        <dbReference type="Proteomes" id="UP000185003"/>
    </source>
</evidence>
<keyword evidence="8" id="KW-0732">Signal</keyword>
<protein>
    <submittedName>
        <fullName evidence="10">Mechanosensitive ion channel</fullName>
    </submittedName>
</protein>
<dbReference type="SUPFAM" id="SSF82689">
    <property type="entry name" value="Mechanosensitive channel protein MscS (YggB), C-terminal domain"/>
    <property type="match status" value="1"/>
</dbReference>
<feature type="transmembrane region" description="Helical" evidence="7">
    <location>
        <begin position="583"/>
        <end position="611"/>
    </location>
</feature>
<evidence type="ECO:0000259" key="9">
    <source>
        <dbReference type="Pfam" id="PF00924"/>
    </source>
</evidence>
<keyword evidence="11" id="KW-1185">Reference proteome</keyword>
<feature type="transmembrane region" description="Helical" evidence="7">
    <location>
        <begin position="302"/>
        <end position="319"/>
    </location>
</feature>
<evidence type="ECO:0000313" key="10">
    <source>
        <dbReference type="EMBL" id="SIN80418.1"/>
    </source>
</evidence>
<evidence type="ECO:0000256" key="4">
    <source>
        <dbReference type="ARBA" id="ARBA00022692"/>
    </source>
</evidence>
<keyword evidence="4 7" id="KW-0812">Transmembrane</keyword>
<accession>A0A1N6EBK7</accession>
<feature type="transmembrane region" description="Helical" evidence="7">
    <location>
        <begin position="331"/>
        <end position="349"/>
    </location>
</feature>
<dbReference type="PANTHER" id="PTHR30347">
    <property type="entry name" value="POTASSIUM CHANNEL RELATED"/>
    <property type="match status" value="1"/>
</dbReference>
<dbReference type="AlphaFoldDB" id="A0A1N6EBK7"/>
<evidence type="ECO:0000256" key="6">
    <source>
        <dbReference type="ARBA" id="ARBA00023136"/>
    </source>
</evidence>
<dbReference type="Gene3D" id="2.30.30.60">
    <property type="match status" value="1"/>
</dbReference>
<feature type="transmembrane region" description="Helical" evidence="7">
    <location>
        <begin position="424"/>
        <end position="448"/>
    </location>
</feature>
<keyword evidence="3" id="KW-1003">Cell membrane</keyword>
<evidence type="ECO:0000256" key="5">
    <source>
        <dbReference type="ARBA" id="ARBA00022989"/>
    </source>
</evidence>
<evidence type="ECO:0000256" key="8">
    <source>
        <dbReference type="SAM" id="SignalP"/>
    </source>
</evidence>
<keyword evidence="5 7" id="KW-1133">Transmembrane helix</keyword>
<dbReference type="InterPro" id="IPR011066">
    <property type="entry name" value="MscS_channel_C_sf"/>
</dbReference>
<gene>
    <name evidence="10" type="ORF">SAMN04488055_1459</name>
</gene>
<dbReference type="EMBL" id="FSRA01000001">
    <property type="protein sequence ID" value="SIN80418.1"/>
    <property type="molecule type" value="Genomic_DNA"/>
</dbReference>
<dbReference type="SUPFAM" id="SSF82861">
    <property type="entry name" value="Mechanosensitive channel protein MscS (YggB), transmembrane region"/>
    <property type="match status" value="1"/>
</dbReference>
<feature type="transmembrane region" description="Helical" evidence="7">
    <location>
        <begin position="246"/>
        <end position="264"/>
    </location>
</feature>
<organism evidence="10 11">
    <name type="scientific">Chitinophaga niabensis</name>
    <dbReference type="NCBI Taxonomy" id="536979"/>
    <lineage>
        <taxon>Bacteria</taxon>
        <taxon>Pseudomonadati</taxon>
        <taxon>Bacteroidota</taxon>
        <taxon>Chitinophagia</taxon>
        <taxon>Chitinophagales</taxon>
        <taxon>Chitinophagaceae</taxon>
        <taxon>Chitinophaga</taxon>
    </lineage>
</organism>
<evidence type="ECO:0000256" key="7">
    <source>
        <dbReference type="SAM" id="Phobius"/>
    </source>
</evidence>
<proteinExistence type="inferred from homology"/>
<dbReference type="GO" id="GO:0008381">
    <property type="term" value="F:mechanosensitive monoatomic ion channel activity"/>
    <property type="evidence" value="ECO:0007669"/>
    <property type="project" value="UniProtKB-ARBA"/>
</dbReference>
<feature type="transmembrane region" description="Helical" evidence="7">
    <location>
        <begin position="469"/>
        <end position="489"/>
    </location>
</feature>
<reference evidence="11" key="1">
    <citation type="submission" date="2016-11" db="EMBL/GenBank/DDBJ databases">
        <authorList>
            <person name="Varghese N."/>
            <person name="Submissions S."/>
        </authorList>
    </citation>
    <scope>NUCLEOTIDE SEQUENCE [LARGE SCALE GENOMIC DNA]</scope>
    <source>
        <strain evidence="11">DSM 24787</strain>
    </source>
</reference>
<feature type="transmembrane region" description="Helical" evidence="7">
    <location>
        <begin position="509"/>
        <end position="533"/>
    </location>
</feature>
<feature type="signal peptide" evidence="8">
    <location>
        <begin position="1"/>
        <end position="17"/>
    </location>
</feature>
<dbReference type="SUPFAM" id="SSF50182">
    <property type="entry name" value="Sm-like ribonucleoproteins"/>
    <property type="match status" value="1"/>
</dbReference>
<dbReference type="Pfam" id="PF00924">
    <property type="entry name" value="MS_channel_2nd"/>
    <property type="match status" value="1"/>
</dbReference>
<dbReference type="OrthoDB" id="9809206at2"/>
<dbReference type="Proteomes" id="UP000185003">
    <property type="component" value="Unassembled WGS sequence"/>
</dbReference>
<evidence type="ECO:0000256" key="3">
    <source>
        <dbReference type="ARBA" id="ARBA00022475"/>
    </source>
</evidence>
<feature type="transmembrane region" description="Helical" evidence="7">
    <location>
        <begin position="389"/>
        <end position="412"/>
    </location>
</feature>
<dbReference type="Gene3D" id="1.10.287.1260">
    <property type="match status" value="1"/>
</dbReference>
<feature type="transmembrane region" description="Helical" evidence="7">
    <location>
        <begin position="355"/>
        <end position="373"/>
    </location>
</feature>
<feature type="domain" description="Mechanosensitive ion channel MscS" evidence="9">
    <location>
        <begin position="598"/>
        <end position="664"/>
    </location>
</feature>
<comment type="similarity">
    <text evidence="2">Belongs to the MscS (TC 1.A.23) family.</text>
</comment>
<feature type="chain" id="PRO_5009935598" evidence="8">
    <location>
        <begin position="18"/>
        <end position="766"/>
    </location>
</feature>
<feature type="transmembrane region" description="Helical" evidence="7">
    <location>
        <begin position="554"/>
        <end position="577"/>
    </location>
</feature>
<dbReference type="InterPro" id="IPR023408">
    <property type="entry name" value="MscS_beta-dom_sf"/>
</dbReference>